<dbReference type="AlphaFoldDB" id="A0AAV3XZT4"/>
<name>A0AAV3XZT4_9GAST</name>
<dbReference type="Proteomes" id="UP000735302">
    <property type="component" value="Unassembled WGS sequence"/>
</dbReference>
<proteinExistence type="predicted"/>
<accession>A0AAV3XZT4</accession>
<evidence type="ECO:0000313" key="1">
    <source>
        <dbReference type="EMBL" id="GFN76021.1"/>
    </source>
</evidence>
<sequence length="126" mass="13987">MSSTITPSRHGNAIPLDDSVELTLTPSSESKFLQCKDSGGLKLPSKGVVDILQASEKAFRIIMPSPALMDILPSDRFVDLHIQTMVLSSLQSRQRDLFPTIIDHFYDHEVGIETDHISKLIKTVAR</sequence>
<gene>
    <name evidence="1" type="ORF">PoB_000252700</name>
</gene>
<dbReference type="EMBL" id="BLXT01000321">
    <property type="protein sequence ID" value="GFN76021.1"/>
    <property type="molecule type" value="Genomic_DNA"/>
</dbReference>
<reference evidence="1 2" key="1">
    <citation type="journal article" date="2021" name="Elife">
        <title>Chloroplast acquisition without the gene transfer in kleptoplastic sea slugs, Plakobranchus ocellatus.</title>
        <authorList>
            <person name="Maeda T."/>
            <person name="Takahashi S."/>
            <person name="Yoshida T."/>
            <person name="Shimamura S."/>
            <person name="Takaki Y."/>
            <person name="Nagai Y."/>
            <person name="Toyoda A."/>
            <person name="Suzuki Y."/>
            <person name="Arimoto A."/>
            <person name="Ishii H."/>
            <person name="Satoh N."/>
            <person name="Nishiyama T."/>
            <person name="Hasebe M."/>
            <person name="Maruyama T."/>
            <person name="Minagawa J."/>
            <person name="Obokata J."/>
            <person name="Shigenobu S."/>
        </authorList>
    </citation>
    <scope>NUCLEOTIDE SEQUENCE [LARGE SCALE GENOMIC DNA]</scope>
</reference>
<protein>
    <submittedName>
        <fullName evidence="1">Uncharacterized protein</fullName>
    </submittedName>
</protein>
<comment type="caution">
    <text evidence="1">The sequence shown here is derived from an EMBL/GenBank/DDBJ whole genome shotgun (WGS) entry which is preliminary data.</text>
</comment>
<keyword evidence="2" id="KW-1185">Reference proteome</keyword>
<evidence type="ECO:0000313" key="2">
    <source>
        <dbReference type="Proteomes" id="UP000735302"/>
    </source>
</evidence>
<organism evidence="1 2">
    <name type="scientific">Plakobranchus ocellatus</name>
    <dbReference type="NCBI Taxonomy" id="259542"/>
    <lineage>
        <taxon>Eukaryota</taxon>
        <taxon>Metazoa</taxon>
        <taxon>Spiralia</taxon>
        <taxon>Lophotrochozoa</taxon>
        <taxon>Mollusca</taxon>
        <taxon>Gastropoda</taxon>
        <taxon>Heterobranchia</taxon>
        <taxon>Euthyneura</taxon>
        <taxon>Panpulmonata</taxon>
        <taxon>Sacoglossa</taxon>
        <taxon>Placobranchoidea</taxon>
        <taxon>Plakobranchidae</taxon>
        <taxon>Plakobranchus</taxon>
    </lineage>
</organism>